<dbReference type="GeneID" id="25325199"/>
<evidence type="ECO:0000256" key="1">
    <source>
        <dbReference type="SAM" id="Coils"/>
    </source>
</evidence>
<feature type="compositionally biased region" description="Basic residues" evidence="2">
    <location>
        <begin position="564"/>
        <end position="573"/>
    </location>
</feature>
<gene>
    <name evidence="3" type="ORF">PV05_03291</name>
</gene>
<dbReference type="STRING" id="348802.A0A0D2FF96"/>
<feature type="coiled-coil region" evidence="1">
    <location>
        <begin position="269"/>
        <end position="318"/>
    </location>
</feature>
<accession>A0A0D2FF96</accession>
<dbReference type="EMBL" id="KN847318">
    <property type="protein sequence ID" value="KIW58794.1"/>
    <property type="molecule type" value="Genomic_DNA"/>
</dbReference>
<keyword evidence="1" id="KW-0175">Coiled coil</keyword>
<organism evidence="3 4">
    <name type="scientific">Exophiala xenobiotica</name>
    <dbReference type="NCBI Taxonomy" id="348802"/>
    <lineage>
        <taxon>Eukaryota</taxon>
        <taxon>Fungi</taxon>
        <taxon>Dikarya</taxon>
        <taxon>Ascomycota</taxon>
        <taxon>Pezizomycotina</taxon>
        <taxon>Eurotiomycetes</taxon>
        <taxon>Chaetothyriomycetidae</taxon>
        <taxon>Chaetothyriales</taxon>
        <taxon>Herpotrichiellaceae</taxon>
        <taxon>Exophiala</taxon>
    </lineage>
</organism>
<dbReference type="RefSeq" id="XP_013319378.1">
    <property type="nucleotide sequence ID" value="XM_013463924.1"/>
</dbReference>
<reference evidence="3 4" key="1">
    <citation type="submission" date="2015-01" db="EMBL/GenBank/DDBJ databases">
        <title>The Genome Sequence of Exophiala xenobiotica CBS118157.</title>
        <authorList>
            <consortium name="The Broad Institute Genomics Platform"/>
            <person name="Cuomo C."/>
            <person name="de Hoog S."/>
            <person name="Gorbushina A."/>
            <person name="Stielow B."/>
            <person name="Teixiera M."/>
            <person name="Abouelleil A."/>
            <person name="Chapman S.B."/>
            <person name="Priest M."/>
            <person name="Young S.K."/>
            <person name="Wortman J."/>
            <person name="Nusbaum C."/>
            <person name="Birren B."/>
        </authorList>
    </citation>
    <scope>NUCLEOTIDE SEQUENCE [LARGE SCALE GENOMIC DNA]</scope>
    <source>
        <strain evidence="3 4">CBS 118157</strain>
    </source>
</reference>
<feature type="compositionally biased region" description="Basic and acidic residues" evidence="2">
    <location>
        <begin position="544"/>
        <end position="553"/>
    </location>
</feature>
<feature type="compositionally biased region" description="Basic residues" evidence="2">
    <location>
        <begin position="403"/>
        <end position="415"/>
    </location>
</feature>
<sequence>MTIKVRADELLHLTVDDIGDEEFFELADPENETEEHIAHLRKLCDERAEKDRSQAVDAGELGARLGRLSSRASPPIPRYRSSSASTFDPEKDKEQTWQEEVEAYRALVAEGGRPSHPVALGYDVIDNPDKYEQYKDIIWFWHGLGGYYSVFHRQLMEWREFRQIQDKRRSFYIPRNRFQEYQDAVRESQADTGCKWDLRVLEDRHQHNRLEDWNEFRAFYYRRLKAYEKLVPPAEQELLLYQKKYEDAQARSTNVIRDPQVLYGRFDDIQASMKEVAEAKSRVESAEKALQAAKKNRSKRKEALIKKVQEELAAAKAQLIRVSGPEEMRKLRDGYELHIAKKVMLMAEGDFNGAELDVKRWKVFLKWIDDQYPAIAAECGCLASDTTDVSSRSARGKEDQQIQKRRPQPRQKGRTQIRSVLSPNTSSKISKFSKPSQRRAPSSSLRAMVTTQPPLADPLQDEEPHVSKVLSSQQGDDASSRELRLSPCLTKSTLQPTRRSARIAERVRRLQDSNGRFETVTAMSNDAHVLSTQKSRKGKNLKKAITESGEHLKGVHPSKPQGVTKRRGRPRRR</sequence>
<proteinExistence type="predicted"/>
<feature type="region of interest" description="Disordered" evidence="2">
    <location>
        <begin position="529"/>
        <end position="573"/>
    </location>
</feature>
<evidence type="ECO:0000313" key="4">
    <source>
        <dbReference type="Proteomes" id="UP000054342"/>
    </source>
</evidence>
<feature type="region of interest" description="Disordered" evidence="2">
    <location>
        <begin position="67"/>
        <end position="93"/>
    </location>
</feature>
<keyword evidence="4" id="KW-1185">Reference proteome</keyword>
<evidence type="ECO:0000256" key="2">
    <source>
        <dbReference type="SAM" id="MobiDB-lite"/>
    </source>
</evidence>
<name>A0A0D2FF96_9EURO</name>
<feature type="compositionally biased region" description="Polar residues" evidence="2">
    <location>
        <begin position="417"/>
        <end position="453"/>
    </location>
</feature>
<protein>
    <submittedName>
        <fullName evidence="3">Uncharacterized protein</fullName>
    </submittedName>
</protein>
<evidence type="ECO:0000313" key="3">
    <source>
        <dbReference type="EMBL" id="KIW58794.1"/>
    </source>
</evidence>
<dbReference type="AlphaFoldDB" id="A0A0D2FF96"/>
<dbReference type="HOGENOM" id="CLU_035148_0_0_1"/>
<dbReference type="Proteomes" id="UP000054342">
    <property type="component" value="Unassembled WGS sequence"/>
</dbReference>
<dbReference type="OrthoDB" id="4145681at2759"/>
<feature type="region of interest" description="Disordered" evidence="2">
    <location>
        <begin position="386"/>
        <end position="485"/>
    </location>
</feature>